<comment type="caution">
    <text evidence="1">The sequence shown here is derived from an EMBL/GenBank/DDBJ whole genome shotgun (WGS) entry which is preliminary data.</text>
</comment>
<keyword evidence="2" id="KW-1185">Reference proteome</keyword>
<sequence>MVYYNRAKYQKGQWLFPLPFSQSVTVIGEHRDDFMQQFHMYLTFYVLQEIVMCITFDNLLLRQTNCNMFYL</sequence>
<evidence type="ECO:0000313" key="1">
    <source>
        <dbReference type="EMBL" id="OAT57197.1"/>
    </source>
</evidence>
<reference evidence="1 2" key="1">
    <citation type="submission" date="2016-04" db="EMBL/GenBank/DDBJ databases">
        <title>ATOL: Assembling a taxonomically balanced genome-scale reconstruction of the evolutionary history of the Enterobacteriaceae.</title>
        <authorList>
            <person name="Plunkett G.III."/>
            <person name="Neeno-Eckwall E.C."/>
            <person name="Glasner J.D."/>
            <person name="Perna N.T."/>
        </authorList>
    </citation>
    <scope>NUCLEOTIDE SEQUENCE [LARGE SCALE GENOMIC DNA]</scope>
    <source>
        <strain evidence="1 2">ATCC 12841</strain>
    </source>
</reference>
<proteinExistence type="predicted"/>
<protein>
    <submittedName>
        <fullName evidence="1">Uncharacterized protein</fullName>
    </submittedName>
</protein>
<dbReference type="Proteomes" id="UP000078431">
    <property type="component" value="Unassembled WGS sequence"/>
</dbReference>
<organism evidence="1 2">
    <name type="scientific">Obesumbacterium proteus ATCC 12841</name>
    <dbReference type="NCBI Taxonomy" id="1354268"/>
    <lineage>
        <taxon>Bacteria</taxon>
        <taxon>Pseudomonadati</taxon>
        <taxon>Pseudomonadota</taxon>
        <taxon>Gammaproteobacteria</taxon>
        <taxon>Enterobacterales</taxon>
        <taxon>Hafniaceae</taxon>
        <taxon>Obesumbacterium</taxon>
    </lineage>
</organism>
<accession>A0AA91EEC8</accession>
<gene>
    <name evidence="1" type="ORF">M993_04402</name>
</gene>
<dbReference type="AlphaFoldDB" id="A0AA91EEC8"/>
<dbReference type="EMBL" id="LXEX01000061">
    <property type="protein sequence ID" value="OAT57197.1"/>
    <property type="molecule type" value="Genomic_DNA"/>
</dbReference>
<evidence type="ECO:0000313" key="2">
    <source>
        <dbReference type="Proteomes" id="UP000078431"/>
    </source>
</evidence>
<name>A0AA91EEC8_9GAMM</name>